<feature type="domain" description="YhdP central" evidence="2">
    <location>
        <begin position="5"/>
        <end position="1263"/>
    </location>
</feature>
<organism evidence="3 4">
    <name type="scientific">Parahaliea mediterranea</name>
    <dbReference type="NCBI Taxonomy" id="651086"/>
    <lineage>
        <taxon>Bacteria</taxon>
        <taxon>Pseudomonadati</taxon>
        <taxon>Pseudomonadota</taxon>
        <taxon>Gammaproteobacteria</taxon>
        <taxon>Cellvibrionales</taxon>
        <taxon>Halieaceae</taxon>
        <taxon>Parahaliea</taxon>
    </lineage>
</organism>
<dbReference type="PANTHER" id="PTHR38690:SF1">
    <property type="entry name" value="PROTEASE"/>
    <property type="match status" value="1"/>
</dbReference>
<dbReference type="InterPro" id="IPR011836">
    <property type="entry name" value="YhdP"/>
</dbReference>
<keyword evidence="4" id="KW-1185">Reference proteome</keyword>
<accession>A0A939DBW6</accession>
<evidence type="ECO:0000259" key="2">
    <source>
        <dbReference type="Pfam" id="PF13116"/>
    </source>
</evidence>
<dbReference type="PANTHER" id="PTHR38690">
    <property type="entry name" value="PROTEASE-RELATED"/>
    <property type="match status" value="1"/>
</dbReference>
<dbReference type="Proteomes" id="UP000664303">
    <property type="component" value="Unassembled WGS sequence"/>
</dbReference>
<reference evidence="3" key="1">
    <citation type="submission" date="2021-02" db="EMBL/GenBank/DDBJ databases">
        <title>PHA producing bacteria isolated from coastal sediment in Guangdong, Shenzhen.</title>
        <authorList>
            <person name="Zheng W."/>
            <person name="Yu S."/>
            <person name="Huang Y."/>
        </authorList>
    </citation>
    <scope>NUCLEOTIDE SEQUENCE</scope>
    <source>
        <strain evidence="3">TN14-10</strain>
    </source>
</reference>
<dbReference type="EMBL" id="JAFKCZ010000001">
    <property type="protein sequence ID" value="MBN7795335.1"/>
    <property type="molecule type" value="Genomic_DNA"/>
</dbReference>
<dbReference type="Pfam" id="PF13116">
    <property type="entry name" value="YhdP"/>
    <property type="match status" value="1"/>
</dbReference>
<comment type="caution">
    <text evidence="3">The sequence shown here is derived from an EMBL/GenBank/DDBJ whole genome shotgun (WGS) entry which is preliminary data.</text>
</comment>
<evidence type="ECO:0000313" key="3">
    <source>
        <dbReference type="EMBL" id="MBN7795335.1"/>
    </source>
</evidence>
<evidence type="ECO:0000256" key="1">
    <source>
        <dbReference type="SAM" id="MobiDB-lite"/>
    </source>
</evidence>
<gene>
    <name evidence="3" type="ORF">JYP50_01955</name>
</gene>
<dbReference type="RefSeq" id="WP_206558763.1">
    <property type="nucleotide sequence ID" value="NZ_JAFKCZ010000001.1"/>
</dbReference>
<proteinExistence type="predicted"/>
<dbReference type="InterPro" id="IPR025263">
    <property type="entry name" value="YhdP_central"/>
</dbReference>
<evidence type="ECO:0000313" key="4">
    <source>
        <dbReference type="Proteomes" id="UP000664303"/>
    </source>
</evidence>
<sequence>MEHAFLHKLARMLWRSLVAVIVLLAVYVSCGRLLMGAVGDYQQAILTELNRRLPFEVSAQRVSGEWRSFSPDLVLSGLRLQLQREPDVSVRLREGRLRLDVLRSLLEASLQVSRVQLAGLELPLELGGDGRLRLPGYDGGGGELGQWVRALVLNMEQLALTDNQLRVSLPGGERRDLALDLRLARDGGRRELVGNLRVHGSDARIDLAAHALGNPFDPESLEGEAYLHASGVDLAKLSDWLPPGDRALAASGEMDLETWLSWREGEPDLETRFSGRRVRVAAADGSWQFPLDRLAFAATLQREDNSWTAFTRDLSLARGDIALEVPRLQLDLWGDSLRLRGEQVPLGPVSALYAAFPATHPKLAEALATLDAGGQLGRLEFNLDDLRAPARGWQLAANFRDFRVNSWRGAPGVRSGEGFVRLVPGSGQVILDSRDFSMAFPTVYDHSLDYDDIHGTVDIAWGTDALTLHSGLITAAAEEGTSRALFGLNVPFERTRAGVEMDLLVGLSESSAEHRHKYLPAMLDKHLLAWLRDSLGEGAVDQGAFLWRGSLRPGEAPLRTVQSFFAVRDTALAFQPDWPPLAGLDGLVLIDDATVSVWADRARLYDSELERLSAEAWMAGDGRMRLAVAGSMTGPAADGARLVRESPLADISGHVFDDWTLEGALRTRLALELELAGDRPRPRVAVSARLRDAQLGVVPLDLSVSGISGEILYDSAVGFDSRELVGTLWGERLRAQLQAVAADGEAGRVDVDALRIDFDGRISAEPLQDWLGLSGRPFASGGAPALAQLRVVPGARPTLSVQSTLEGVALTLPPPIGKAAPEVVPLDLDLQLAGPSRRLDLGLARRLDVSLLLDERGAVTGGEIALQDAAAAPRAGYLNVSGHAPLLDSRQWRSLVQGLGLPSPDSGRTAGRPRLAVDNLQVDTLSLEGVELRDVIVGAREEAAGAWSVEAESDWFQGRLELDPGLDRGTLHVSHLELQGLSGLGGEGGDRREGERRTLPQLSVQVDALFNGGRPLGHLAFDLRSTPWAVRAASITGEVAGLTLAPESPAELLWQYGDSPRTSLAASLAFGDLGEVLEKLDYENILETEEGRFDLALDWPGGPQDFALARAHGRLGIDVGRGRFLDAPASTSGTLRVVSILNLAEIVRRLSLSHMFESGIPFNDVDGEMLFNAGTIEVPSVRIEGASSSFTLSAVSSVEQRTLNGELVATLPVANNLPWVAALTAGLPVAAGVFVVSKVFEQQVNRMTSAVYSVQGGWDDPEVKFDRIFDTGGGRQRAPAATVENETTPPVGSNSFDQIPPPTD</sequence>
<feature type="region of interest" description="Disordered" evidence="1">
    <location>
        <begin position="1272"/>
        <end position="1304"/>
    </location>
</feature>
<feature type="compositionally biased region" description="Polar residues" evidence="1">
    <location>
        <begin position="1284"/>
        <end position="1297"/>
    </location>
</feature>
<protein>
    <submittedName>
        <fullName evidence="3">TIGR02099 family protein</fullName>
    </submittedName>
</protein>
<dbReference type="NCBIfam" id="TIGR02099">
    <property type="entry name" value="YhdP family protein"/>
    <property type="match status" value="1"/>
</dbReference>
<name>A0A939DBW6_9GAMM</name>